<proteinExistence type="predicted"/>
<comment type="caution">
    <text evidence="1">The sequence shown here is derived from an EMBL/GenBank/DDBJ whole genome shotgun (WGS) entry which is preliminary data.</text>
</comment>
<evidence type="ECO:0000313" key="2">
    <source>
        <dbReference type="Proteomes" id="UP000245207"/>
    </source>
</evidence>
<evidence type="ECO:0000313" key="1">
    <source>
        <dbReference type="EMBL" id="PWA55332.1"/>
    </source>
</evidence>
<reference evidence="1 2" key="1">
    <citation type="journal article" date="2018" name="Mol. Plant">
        <title>The genome of Artemisia annua provides insight into the evolution of Asteraceae family and artemisinin biosynthesis.</title>
        <authorList>
            <person name="Shen Q."/>
            <person name="Zhang L."/>
            <person name="Liao Z."/>
            <person name="Wang S."/>
            <person name="Yan T."/>
            <person name="Shi P."/>
            <person name="Liu M."/>
            <person name="Fu X."/>
            <person name="Pan Q."/>
            <person name="Wang Y."/>
            <person name="Lv Z."/>
            <person name="Lu X."/>
            <person name="Zhang F."/>
            <person name="Jiang W."/>
            <person name="Ma Y."/>
            <person name="Chen M."/>
            <person name="Hao X."/>
            <person name="Li L."/>
            <person name="Tang Y."/>
            <person name="Lv G."/>
            <person name="Zhou Y."/>
            <person name="Sun X."/>
            <person name="Brodelius P.E."/>
            <person name="Rose J.K.C."/>
            <person name="Tang K."/>
        </authorList>
    </citation>
    <scope>NUCLEOTIDE SEQUENCE [LARGE SCALE GENOMIC DNA]</scope>
    <source>
        <strain evidence="2">cv. Huhao1</strain>
        <tissue evidence="1">Leaf</tissue>
    </source>
</reference>
<dbReference type="STRING" id="35608.A0A2U1M247"/>
<dbReference type="EMBL" id="PKPP01006784">
    <property type="protein sequence ID" value="PWA55332.1"/>
    <property type="molecule type" value="Genomic_DNA"/>
</dbReference>
<accession>A0A2U1M247</accession>
<sequence length="66" mass="7854">MISAVNTYWQNHIHQRHSHKDHLQSTSNQYRRCLGRDLGPGESEESFEWKHVEIVMDAMKEFSPSR</sequence>
<gene>
    <name evidence="1" type="ORF">CTI12_AA428540</name>
</gene>
<name>A0A2U1M247_ARTAN</name>
<dbReference type="AlphaFoldDB" id="A0A2U1M247"/>
<keyword evidence="2" id="KW-1185">Reference proteome</keyword>
<organism evidence="1 2">
    <name type="scientific">Artemisia annua</name>
    <name type="common">Sweet wormwood</name>
    <dbReference type="NCBI Taxonomy" id="35608"/>
    <lineage>
        <taxon>Eukaryota</taxon>
        <taxon>Viridiplantae</taxon>
        <taxon>Streptophyta</taxon>
        <taxon>Embryophyta</taxon>
        <taxon>Tracheophyta</taxon>
        <taxon>Spermatophyta</taxon>
        <taxon>Magnoliopsida</taxon>
        <taxon>eudicotyledons</taxon>
        <taxon>Gunneridae</taxon>
        <taxon>Pentapetalae</taxon>
        <taxon>asterids</taxon>
        <taxon>campanulids</taxon>
        <taxon>Asterales</taxon>
        <taxon>Asteraceae</taxon>
        <taxon>Asteroideae</taxon>
        <taxon>Anthemideae</taxon>
        <taxon>Artemisiinae</taxon>
        <taxon>Artemisia</taxon>
    </lineage>
</organism>
<protein>
    <submittedName>
        <fullName evidence="1">Uncharacterized protein</fullName>
    </submittedName>
</protein>
<dbReference type="Proteomes" id="UP000245207">
    <property type="component" value="Unassembled WGS sequence"/>
</dbReference>